<dbReference type="Pfam" id="PF03781">
    <property type="entry name" value="FGE-sulfatase"/>
    <property type="match status" value="1"/>
</dbReference>
<evidence type="ECO:0000259" key="1">
    <source>
        <dbReference type="Pfam" id="PF03781"/>
    </source>
</evidence>
<dbReference type="Gene3D" id="3.90.1580.10">
    <property type="entry name" value="paralog of FGE (formylglycine-generating enzyme)"/>
    <property type="match status" value="1"/>
</dbReference>
<dbReference type="GO" id="GO:0004674">
    <property type="term" value="F:protein serine/threonine kinase activity"/>
    <property type="evidence" value="ECO:0007669"/>
    <property type="project" value="UniProtKB-EC"/>
</dbReference>
<organism evidence="2 3">
    <name type="scientific">Tautonia plasticadhaerens</name>
    <dbReference type="NCBI Taxonomy" id="2527974"/>
    <lineage>
        <taxon>Bacteria</taxon>
        <taxon>Pseudomonadati</taxon>
        <taxon>Planctomycetota</taxon>
        <taxon>Planctomycetia</taxon>
        <taxon>Isosphaerales</taxon>
        <taxon>Isosphaeraceae</taxon>
        <taxon>Tautonia</taxon>
    </lineage>
</organism>
<dbReference type="GO" id="GO:0120147">
    <property type="term" value="F:formylglycine-generating oxidase activity"/>
    <property type="evidence" value="ECO:0007669"/>
    <property type="project" value="TreeGrafter"/>
</dbReference>
<dbReference type="SUPFAM" id="SSF56436">
    <property type="entry name" value="C-type lectin-like"/>
    <property type="match status" value="1"/>
</dbReference>
<keyword evidence="3" id="KW-1185">Reference proteome</keyword>
<accession>A0A518HDA8</accession>
<gene>
    <name evidence="2" type="primary">pkn1_6</name>
    <name evidence="2" type="ORF">ElP_68060</name>
</gene>
<dbReference type="RefSeq" id="WP_145277665.1">
    <property type="nucleotide sequence ID" value="NZ_CP036426.1"/>
</dbReference>
<evidence type="ECO:0000313" key="2">
    <source>
        <dbReference type="EMBL" id="QDV38848.1"/>
    </source>
</evidence>
<dbReference type="KEGG" id="tpla:ElP_68060"/>
<dbReference type="InterPro" id="IPR042095">
    <property type="entry name" value="SUMF_sf"/>
</dbReference>
<reference evidence="2 3" key="1">
    <citation type="submission" date="2019-02" db="EMBL/GenBank/DDBJ databases">
        <title>Deep-cultivation of Planctomycetes and their phenomic and genomic characterization uncovers novel biology.</title>
        <authorList>
            <person name="Wiegand S."/>
            <person name="Jogler M."/>
            <person name="Boedeker C."/>
            <person name="Pinto D."/>
            <person name="Vollmers J."/>
            <person name="Rivas-Marin E."/>
            <person name="Kohn T."/>
            <person name="Peeters S.H."/>
            <person name="Heuer A."/>
            <person name="Rast P."/>
            <person name="Oberbeckmann S."/>
            <person name="Bunk B."/>
            <person name="Jeske O."/>
            <person name="Meyerdierks A."/>
            <person name="Storesund J.E."/>
            <person name="Kallscheuer N."/>
            <person name="Luecker S."/>
            <person name="Lage O.M."/>
            <person name="Pohl T."/>
            <person name="Merkel B.J."/>
            <person name="Hornburger P."/>
            <person name="Mueller R.-W."/>
            <person name="Bruemmer F."/>
            <person name="Labrenz M."/>
            <person name="Spormann A.M."/>
            <person name="Op den Camp H."/>
            <person name="Overmann J."/>
            <person name="Amann R."/>
            <person name="Jetten M.S.M."/>
            <person name="Mascher T."/>
            <person name="Medema M.H."/>
            <person name="Devos D.P."/>
            <person name="Kaster A.-K."/>
            <person name="Ovreas L."/>
            <person name="Rohde M."/>
            <person name="Galperin M.Y."/>
            <person name="Jogler C."/>
        </authorList>
    </citation>
    <scope>NUCLEOTIDE SEQUENCE [LARGE SCALE GENOMIC DNA]</scope>
    <source>
        <strain evidence="2 3">ElP</strain>
    </source>
</reference>
<proteinExistence type="predicted"/>
<keyword evidence="2" id="KW-0418">Kinase</keyword>
<dbReference type="EC" id="2.7.11.1" evidence="2"/>
<dbReference type="PANTHER" id="PTHR23150">
    <property type="entry name" value="SULFATASE MODIFYING FACTOR 1, 2"/>
    <property type="match status" value="1"/>
</dbReference>
<feature type="domain" description="Sulfatase-modifying factor enzyme-like" evidence="1">
    <location>
        <begin position="152"/>
        <end position="404"/>
    </location>
</feature>
<dbReference type="PANTHER" id="PTHR23150:SF19">
    <property type="entry name" value="FORMYLGLYCINE-GENERATING ENZYME"/>
    <property type="match status" value="1"/>
</dbReference>
<evidence type="ECO:0000313" key="3">
    <source>
        <dbReference type="Proteomes" id="UP000317835"/>
    </source>
</evidence>
<dbReference type="InterPro" id="IPR051043">
    <property type="entry name" value="Sulfatase_Mod_Factor_Kinase"/>
</dbReference>
<dbReference type="EMBL" id="CP036426">
    <property type="protein sequence ID" value="QDV38848.1"/>
    <property type="molecule type" value="Genomic_DNA"/>
</dbReference>
<name>A0A518HDA8_9BACT</name>
<protein>
    <submittedName>
        <fullName evidence="2">Serine/threonine-protein kinase pkn1</fullName>
        <ecNumber evidence="2">2.7.11.1</ecNumber>
    </submittedName>
</protein>
<keyword evidence="2" id="KW-0808">Transferase</keyword>
<dbReference type="OrthoDB" id="9768004at2"/>
<dbReference type="InterPro" id="IPR016187">
    <property type="entry name" value="CTDL_fold"/>
</dbReference>
<dbReference type="Proteomes" id="UP000317835">
    <property type="component" value="Chromosome"/>
</dbReference>
<dbReference type="AlphaFoldDB" id="A0A518HDA8"/>
<dbReference type="InterPro" id="IPR005532">
    <property type="entry name" value="SUMF_dom"/>
</dbReference>
<sequence length="410" mass="44954">MRPELEERGLLFAVVALQLGLAGRQAIGQALDAWLVDRSRPLDRLLIDRGVLSSEDAGLVRAVLPLGSYPEDALPDRLRDPLARRLLDWYANDPDPGLHSAIGWLLRRRWGLGGAVDALNLQLASPGPAGGRGWYVTPHGLLTFVVVRGPVEFRMGSTLQTDPDRADDEAAHTRLIDRSFALASREVTAAEFAAFLRNHPELPEHRDPSTLREAPTGDCPAAAVSWYDAARFCNWASQLEGLPEDQWCYPEPVGPGMTLPDDHLDRLGYRLPTEAEWEYACRAGSAASRPFGGSDPRLEHYAWSITNADRQLHPVGSLKPNDLGVFDLLGNASEWCDAPYAEEFPPAEGDAVPDLLRPSPLSDDVGRVLRGGSFRDTAPDLRSASRTGDRPGYVCPGYGFRLARTLPFEP</sequence>